<keyword evidence="2" id="KW-0479">Metal-binding</keyword>
<dbReference type="AlphaFoldDB" id="A0A328B1B0"/>
<dbReference type="Pfam" id="PF01557">
    <property type="entry name" value="FAA_hydrolase"/>
    <property type="match status" value="1"/>
</dbReference>
<dbReference type="InterPro" id="IPR051121">
    <property type="entry name" value="FAH"/>
</dbReference>
<dbReference type="GO" id="GO:0016853">
    <property type="term" value="F:isomerase activity"/>
    <property type="evidence" value="ECO:0007669"/>
    <property type="project" value="UniProtKB-ARBA"/>
</dbReference>
<sequence>MKLATFHDGAATRLGLVEGEEIVDLATGDDRFPDDWIPLLAAGPEGLEAARRAAGSARRLPLSSVRLGPPITRPRKFLGLGLCFRSHIEEIRAKGGPIPDHQLWFNKQVTSLNGPYEPIHMPGVSRELDYEGEVAIVIGKRARHVRSRDAAAIIAGYMVCNDVSVRDWQRRSPTGTLGKSFDTHGPTGPWLTTADEVPDPADLRIRTWVDGELRQDGNTSDLIYSFGDMIEELTTVFTLEPGDILTTGTPSGVGQGFSPPRYLTEGQVVRVEVEGLGQLENEVVPEPR</sequence>
<dbReference type="Proteomes" id="UP000249842">
    <property type="component" value="Unassembled WGS sequence"/>
</dbReference>
<reference evidence="6" key="1">
    <citation type="submission" date="2018-05" db="EMBL/GenBank/DDBJ databases">
        <authorList>
            <person name="Li X."/>
        </authorList>
    </citation>
    <scope>NUCLEOTIDE SEQUENCE [LARGE SCALE GENOMIC DNA]</scope>
    <source>
        <strain evidence="6">HKS-05</strain>
    </source>
</reference>
<dbReference type="EMBL" id="QFYP01000001">
    <property type="protein sequence ID" value="RAK60241.1"/>
    <property type="molecule type" value="Genomic_DNA"/>
</dbReference>
<keyword evidence="5" id="KW-0378">Hydrolase</keyword>
<feature type="region of interest" description="Disordered" evidence="3">
    <location>
        <begin position="176"/>
        <end position="195"/>
    </location>
</feature>
<name>A0A328B1B0_9CAUL</name>
<evidence type="ECO:0000313" key="6">
    <source>
        <dbReference type="Proteomes" id="UP000249842"/>
    </source>
</evidence>
<dbReference type="OrthoDB" id="5197601at2"/>
<dbReference type="FunFam" id="3.90.850.10:FF:000002">
    <property type="entry name" value="2-hydroxyhepta-2,4-diene-1,7-dioate isomerase"/>
    <property type="match status" value="1"/>
</dbReference>
<comment type="caution">
    <text evidence="5">The sequence shown here is derived from an EMBL/GenBank/DDBJ whole genome shotgun (WGS) entry which is preliminary data.</text>
</comment>
<evidence type="ECO:0000256" key="1">
    <source>
        <dbReference type="ARBA" id="ARBA00010211"/>
    </source>
</evidence>
<dbReference type="GO" id="GO:0016787">
    <property type="term" value="F:hydrolase activity"/>
    <property type="evidence" value="ECO:0007669"/>
    <property type="project" value="UniProtKB-KW"/>
</dbReference>
<accession>A0A328B1B0</accession>
<evidence type="ECO:0000313" key="5">
    <source>
        <dbReference type="EMBL" id="RAK60241.1"/>
    </source>
</evidence>
<feature type="domain" description="Fumarylacetoacetase-like C-terminal" evidence="4">
    <location>
        <begin position="77"/>
        <end position="284"/>
    </location>
</feature>
<dbReference type="GO" id="GO:0046872">
    <property type="term" value="F:metal ion binding"/>
    <property type="evidence" value="ECO:0007669"/>
    <property type="project" value="UniProtKB-KW"/>
</dbReference>
<evidence type="ECO:0000259" key="4">
    <source>
        <dbReference type="Pfam" id="PF01557"/>
    </source>
</evidence>
<gene>
    <name evidence="5" type="ORF">DJ021_10715</name>
</gene>
<protein>
    <submittedName>
        <fullName evidence="5">Fumarylacetoacetate hydrolase</fullName>
    </submittedName>
</protein>
<evidence type="ECO:0000256" key="3">
    <source>
        <dbReference type="SAM" id="MobiDB-lite"/>
    </source>
</evidence>
<dbReference type="InterPro" id="IPR011234">
    <property type="entry name" value="Fumarylacetoacetase-like_C"/>
</dbReference>
<evidence type="ECO:0000256" key="2">
    <source>
        <dbReference type="ARBA" id="ARBA00022723"/>
    </source>
</evidence>
<dbReference type="InterPro" id="IPR036663">
    <property type="entry name" value="Fumarylacetoacetase_C_sf"/>
</dbReference>
<dbReference type="SUPFAM" id="SSF56529">
    <property type="entry name" value="FAH"/>
    <property type="match status" value="1"/>
</dbReference>
<proteinExistence type="inferred from homology"/>
<dbReference type="PANTHER" id="PTHR42796:SF4">
    <property type="entry name" value="FUMARYLACETOACETATE HYDROLASE DOMAIN-CONTAINING PROTEIN 2A"/>
    <property type="match status" value="1"/>
</dbReference>
<keyword evidence="6" id="KW-1185">Reference proteome</keyword>
<dbReference type="PANTHER" id="PTHR42796">
    <property type="entry name" value="FUMARYLACETOACETATE HYDROLASE DOMAIN-CONTAINING PROTEIN 2A-RELATED"/>
    <property type="match status" value="1"/>
</dbReference>
<organism evidence="5 6">
    <name type="scientific">Phenylobacterium hankyongense</name>
    <dbReference type="NCBI Taxonomy" id="1813876"/>
    <lineage>
        <taxon>Bacteria</taxon>
        <taxon>Pseudomonadati</taxon>
        <taxon>Pseudomonadota</taxon>
        <taxon>Alphaproteobacteria</taxon>
        <taxon>Caulobacterales</taxon>
        <taxon>Caulobacteraceae</taxon>
        <taxon>Phenylobacterium</taxon>
    </lineage>
</organism>
<dbReference type="Gene3D" id="3.90.850.10">
    <property type="entry name" value="Fumarylacetoacetase-like, C-terminal domain"/>
    <property type="match status" value="1"/>
</dbReference>
<dbReference type="GO" id="GO:0019752">
    <property type="term" value="P:carboxylic acid metabolic process"/>
    <property type="evidence" value="ECO:0007669"/>
    <property type="project" value="UniProtKB-ARBA"/>
</dbReference>
<dbReference type="RefSeq" id="WP_111457534.1">
    <property type="nucleotide sequence ID" value="NZ_QFYP01000001.1"/>
</dbReference>
<comment type="similarity">
    <text evidence="1">Belongs to the FAH family.</text>
</comment>